<evidence type="ECO:0000313" key="3">
    <source>
        <dbReference type="EMBL" id="APB33881.1"/>
    </source>
</evidence>
<gene>
    <name evidence="3" type="ORF">GlitD10_1558</name>
</gene>
<reference evidence="3 4" key="1">
    <citation type="submission" date="2016-10" db="EMBL/GenBank/DDBJ databases">
        <title>Description of Gloeomargarita lithophora gen. nov., sp. nov., a thylakoid-bearing basal-branching cyanobacterium with intracellular carbonates, and proposal for Gloeomargaritales ord. nov.</title>
        <authorList>
            <person name="Moreira D."/>
            <person name="Tavera R."/>
            <person name="Benzerara K."/>
            <person name="Skouri-Panet F."/>
            <person name="Couradeau E."/>
            <person name="Gerard E."/>
            <person name="Loussert C."/>
            <person name="Novelo E."/>
            <person name="Zivanovic Y."/>
            <person name="Lopez-Garcia P."/>
        </authorList>
    </citation>
    <scope>NUCLEOTIDE SEQUENCE [LARGE SCALE GENOMIC DNA]</scope>
    <source>
        <strain evidence="3 4">D10</strain>
    </source>
</reference>
<evidence type="ECO:0000259" key="2">
    <source>
        <dbReference type="PROSITE" id="PS51549"/>
    </source>
</evidence>
<keyword evidence="1" id="KW-0732">Signal</keyword>
<dbReference type="EMBL" id="CP017675">
    <property type="protein sequence ID" value="APB33881.1"/>
    <property type="molecule type" value="Genomic_DNA"/>
</dbReference>
<proteinExistence type="predicted"/>
<keyword evidence="4" id="KW-1185">Reference proteome</keyword>
<feature type="chain" id="PRO_5009608732" evidence="1">
    <location>
        <begin position="22"/>
        <end position="149"/>
    </location>
</feature>
<dbReference type="KEGG" id="glt:GlitD10_1558"/>
<dbReference type="InterPro" id="IPR019545">
    <property type="entry name" value="DM13_domain"/>
</dbReference>
<dbReference type="PROSITE" id="PS51549">
    <property type="entry name" value="DM13"/>
    <property type="match status" value="1"/>
</dbReference>
<feature type="domain" description="DM13" evidence="2">
    <location>
        <begin position="39"/>
        <end position="149"/>
    </location>
</feature>
<dbReference type="RefSeq" id="WP_071454403.1">
    <property type="nucleotide sequence ID" value="NZ_CP017675.1"/>
</dbReference>
<dbReference type="OrthoDB" id="463944at2"/>
<feature type="signal peptide" evidence="1">
    <location>
        <begin position="1"/>
        <end position="21"/>
    </location>
</feature>
<evidence type="ECO:0000313" key="4">
    <source>
        <dbReference type="Proteomes" id="UP000180235"/>
    </source>
</evidence>
<dbReference type="Proteomes" id="UP000180235">
    <property type="component" value="Chromosome"/>
</dbReference>
<dbReference type="Pfam" id="PF10517">
    <property type="entry name" value="DM13"/>
    <property type="match status" value="1"/>
</dbReference>
<accession>A0A1J0AD85</accession>
<sequence>MKLTYVLGTATAVLVTGTLLAQFPSQSRPAPLISQAKMATLASGAFMKGEAPTTGMATIVEEGGRKFLQIDGAFSTKEQAPDLHVILEPLANPPRSYKAMNGFINLGKLQKFKGAQQYPIPDIVNVKNYKSVVIWCRMANATIGYAPIK</sequence>
<protein>
    <submittedName>
        <fullName evidence="3">Electron transfer DM13</fullName>
    </submittedName>
</protein>
<dbReference type="STRING" id="1188229.GlitD10_1558"/>
<evidence type="ECO:0000256" key="1">
    <source>
        <dbReference type="SAM" id="SignalP"/>
    </source>
</evidence>
<organism evidence="3 4">
    <name type="scientific">Gloeomargarita lithophora Alchichica-D10</name>
    <dbReference type="NCBI Taxonomy" id="1188229"/>
    <lineage>
        <taxon>Bacteria</taxon>
        <taxon>Bacillati</taxon>
        <taxon>Cyanobacteriota</taxon>
        <taxon>Cyanophyceae</taxon>
        <taxon>Gloeomargaritales</taxon>
        <taxon>Gloeomargaritaceae</taxon>
        <taxon>Gloeomargarita</taxon>
    </lineage>
</organism>
<dbReference type="AlphaFoldDB" id="A0A1J0AD85"/>
<name>A0A1J0AD85_9CYAN</name>